<dbReference type="SUPFAM" id="SSF48350">
    <property type="entry name" value="GTPase activation domain, GAP"/>
    <property type="match status" value="1"/>
</dbReference>
<sequence>MYTTLLPNADVHILGHGWLFRAGAAVHQGVVEEILRSIQKGHSGHIRGMLQAGWRLEASQALYLFLTRLQQPLIPRTIQSLVLDDNGSVPPEIIATDVLGLLKQELSAKHLALTSLLLNLLDTVIKVSPADELRGNTLPTSMLPLFFNIQNQHMSEWRRIATIFVEVIRQATYHLETCFPCDENNVPSNDGVNSSRIIEEFHRLISEPADVYENAVTRRYLAPVGYRGDCNRTEIYHRNNNR</sequence>
<gene>
    <name evidence="1" type="ORF">CALMAC_LOCUS17984</name>
</gene>
<dbReference type="AlphaFoldDB" id="A0A653DJ46"/>
<accession>A0A653DJ46</accession>
<keyword evidence="2" id="KW-1185">Reference proteome</keyword>
<dbReference type="InterPro" id="IPR008936">
    <property type="entry name" value="Rho_GTPase_activation_prot"/>
</dbReference>
<reference evidence="1 2" key="1">
    <citation type="submission" date="2019-01" db="EMBL/GenBank/DDBJ databases">
        <authorList>
            <person name="Sayadi A."/>
        </authorList>
    </citation>
    <scope>NUCLEOTIDE SEQUENCE [LARGE SCALE GENOMIC DNA]</scope>
</reference>
<dbReference type="OrthoDB" id="8196131at2759"/>
<protein>
    <recommendedName>
        <fullName evidence="3">Rho-GAP domain-containing protein</fullName>
    </recommendedName>
</protein>
<dbReference type="Proteomes" id="UP000410492">
    <property type="component" value="Unassembled WGS sequence"/>
</dbReference>
<evidence type="ECO:0000313" key="1">
    <source>
        <dbReference type="EMBL" id="VEN60215.1"/>
    </source>
</evidence>
<organism evidence="1 2">
    <name type="scientific">Callosobruchus maculatus</name>
    <name type="common">Southern cowpea weevil</name>
    <name type="synonym">Pulse bruchid</name>
    <dbReference type="NCBI Taxonomy" id="64391"/>
    <lineage>
        <taxon>Eukaryota</taxon>
        <taxon>Metazoa</taxon>
        <taxon>Ecdysozoa</taxon>
        <taxon>Arthropoda</taxon>
        <taxon>Hexapoda</taxon>
        <taxon>Insecta</taxon>
        <taxon>Pterygota</taxon>
        <taxon>Neoptera</taxon>
        <taxon>Endopterygota</taxon>
        <taxon>Coleoptera</taxon>
        <taxon>Polyphaga</taxon>
        <taxon>Cucujiformia</taxon>
        <taxon>Chrysomeloidea</taxon>
        <taxon>Chrysomelidae</taxon>
        <taxon>Bruchinae</taxon>
        <taxon>Bruchini</taxon>
        <taxon>Callosobruchus</taxon>
    </lineage>
</organism>
<proteinExistence type="predicted"/>
<evidence type="ECO:0008006" key="3">
    <source>
        <dbReference type="Google" id="ProtNLM"/>
    </source>
</evidence>
<name>A0A653DJ46_CALMS</name>
<dbReference type="EMBL" id="CAACVG010012405">
    <property type="protein sequence ID" value="VEN60215.1"/>
    <property type="molecule type" value="Genomic_DNA"/>
</dbReference>
<evidence type="ECO:0000313" key="2">
    <source>
        <dbReference type="Proteomes" id="UP000410492"/>
    </source>
</evidence>